<evidence type="ECO:0000313" key="2">
    <source>
        <dbReference type="Proteomes" id="UP001165413"/>
    </source>
</evidence>
<dbReference type="AlphaFoldDB" id="A0AA41X0L5"/>
<accession>A0AA41X0L5</accession>
<sequence length="105" mass="12046">MNTVVKNWQIVTVFNKNEELGNVLFGTVVSDSTYRYVENDYVCSSAITHFNTDTNIIKTKTGSIYQLLGEGIGSEVQFNDFEKLRSGLSPQEINFIHERDNVYYH</sequence>
<dbReference type="RefSeq" id="WP_254102419.1">
    <property type="nucleotide sequence ID" value="NZ_JANATA010000032.1"/>
</dbReference>
<comment type="caution">
    <text evidence="1">The sequence shown here is derived from an EMBL/GenBank/DDBJ whole genome shotgun (WGS) entry which is preliminary data.</text>
</comment>
<protein>
    <submittedName>
        <fullName evidence="1">Uncharacterized protein</fullName>
    </submittedName>
</protein>
<reference evidence="1" key="1">
    <citation type="submission" date="2022-07" db="EMBL/GenBank/DDBJ databases">
        <title>Characterization of the Novel Bacterium Alteromonas immobilis LMIT006 and Alteromonas gregis LMIT007.</title>
        <authorList>
            <person name="Lin X."/>
        </authorList>
    </citation>
    <scope>NUCLEOTIDE SEQUENCE</scope>
    <source>
        <strain evidence="1">LMIT007</strain>
    </source>
</reference>
<dbReference type="Proteomes" id="UP001165413">
    <property type="component" value="Unassembled WGS sequence"/>
</dbReference>
<evidence type="ECO:0000313" key="1">
    <source>
        <dbReference type="EMBL" id="MCP3429725.1"/>
    </source>
</evidence>
<keyword evidence="2" id="KW-1185">Reference proteome</keyword>
<proteinExistence type="predicted"/>
<name>A0AA41X0L5_9ALTE</name>
<organism evidence="1 2">
    <name type="scientific">Opacimonas viscosa</name>
    <dbReference type="NCBI Taxonomy" id="2961944"/>
    <lineage>
        <taxon>Bacteria</taxon>
        <taxon>Pseudomonadati</taxon>
        <taxon>Pseudomonadota</taxon>
        <taxon>Gammaproteobacteria</taxon>
        <taxon>Alteromonadales</taxon>
        <taxon>Alteromonadaceae</taxon>
        <taxon>Opacimonas</taxon>
    </lineage>
</organism>
<gene>
    <name evidence="1" type="ORF">NLF92_12335</name>
</gene>
<dbReference type="EMBL" id="JANATA010000032">
    <property type="protein sequence ID" value="MCP3429725.1"/>
    <property type="molecule type" value="Genomic_DNA"/>
</dbReference>